<feature type="region of interest" description="Disordered" evidence="1">
    <location>
        <begin position="102"/>
        <end position="134"/>
    </location>
</feature>
<proteinExistence type="predicted"/>
<gene>
    <name evidence="2" type="ORF">L227DRAFT_568479</name>
</gene>
<name>A0A5C2RN96_9APHY</name>
<dbReference type="OrthoDB" id="2765583at2759"/>
<feature type="region of interest" description="Disordered" evidence="1">
    <location>
        <begin position="386"/>
        <end position="409"/>
    </location>
</feature>
<feature type="compositionally biased region" description="Low complexity" evidence="1">
    <location>
        <begin position="113"/>
        <end position="123"/>
    </location>
</feature>
<accession>A0A5C2RN96</accession>
<keyword evidence="3" id="KW-1185">Reference proteome</keyword>
<evidence type="ECO:0000313" key="2">
    <source>
        <dbReference type="EMBL" id="RPD52621.1"/>
    </source>
</evidence>
<protein>
    <submittedName>
        <fullName evidence="2">Uncharacterized protein</fullName>
    </submittedName>
</protein>
<dbReference type="AlphaFoldDB" id="A0A5C2RN96"/>
<organism evidence="2 3">
    <name type="scientific">Lentinus tigrinus ALCF2SS1-6</name>
    <dbReference type="NCBI Taxonomy" id="1328759"/>
    <lineage>
        <taxon>Eukaryota</taxon>
        <taxon>Fungi</taxon>
        <taxon>Dikarya</taxon>
        <taxon>Basidiomycota</taxon>
        <taxon>Agaricomycotina</taxon>
        <taxon>Agaricomycetes</taxon>
        <taxon>Polyporales</taxon>
        <taxon>Polyporaceae</taxon>
        <taxon>Lentinus</taxon>
    </lineage>
</organism>
<feature type="region of interest" description="Disordered" evidence="1">
    <location>
        <begin position="313"/>
        <end position="342"/>
    </location>
</feature>
<sequence length="446" mass="47119">MAYQAVIIVDALQHRLLNAEAEVKRAIQAIQAVIVGLLQEGSDLPSPSLQRVLHEILRQCAYLGEAASLACKRTAASAQLQALSTLFAADIFLTTELAGQGHVPGQLQDKDSTTTSLPSLNTNVRPSSTRARGDRWGAVEGSSFRWEYQMVSDRHKVIKFDGRLEVNRPNLKALSSPRISVWSLTSGSCTQVLASSRVTDKTTTTTNCASKASISTYMHAPEVEAANGSSAADVAVDSAICTGSRLELSGSAALSNAPQHTPGEQEGAAPAHIPDQTLWAQATATMSCDTYIPSTVPASGTAYSLALAGSFGSSTRASHPAAPTDNLARASQPGRDSAHAQESLTQPILTISGTHPTSAVPLHVPGSVPGPSFTYVSASAEAPPTAPIDSLAHPQLNSGEGRQVRASEKGAADEYEVTLQFLNLEAFAPWYSAADAYNWTDWWWTV</sequence>
<dbReference type="EMBL" id="ML122349">
    <property type="protein sequence ID" value="RPD52621.1"/>
    <property type="molecule type" value="Genomic_DNA"/>
</dbReference>
<evidence type="ECO:0000313" key="3">
    <source>
        <dbReference type="Proteomes" id="UP000313359"/>
    </source>
</evidence>
<evidence type="ECO:0000256" key="1">
    <source>
        <dbReference type="SAM" id="MobiDB-lite"/>
    </source>
</evidence>
<dbReference type="Proteomes" id="UP000313359">
    <property type="component" value="Unassembled WGS sequence"/>
</dbReference>
<reference evidence="2" key="1">
    <citation type="journal article" date="2018" name="Genome Biol. Evol.">
        <title>Genomics and development of Lentinus tigrinus, a white-rot wood-decaying mushroom with dimorphic fruiting bodies.</title>
        <authorList>
            <person name="Wu B."/>
            <person name="Xu Z."/>
            <person name="Knudson A."/>
            <person name="Carlson A."/>
            <person name="Chen N."/>
            <person name="Kovaka S."/>
            <person name="LaButti K."/>
            <person name="Lipzen A."/>
            <person name="Pennachio C."/>
            <person name="Riley R."/>
            <person name="Schakwitz W."/>
            <person name="Umezawa K."/>
            <person name="Ohm R.A."/>
            <person name="Grigoriev I.V."/>
            <person name="Nagy L.G."/>
            <person name="Gibbons J."/>
            <person name="Hibbett D."/>
        </authorList>
    </citation>
    <scope>NUCLEOTIDE SEQUENCE [LARGE SCALE GENOMIC DNA]</scope>
    <source>
        <strain evidence="2">ALCF2SS1-6</strain>
    </source>
</reference>